<accession>A0A0G4EX89</accession>
<organism evidence="3 4">
    <name type="scientific">Vitrella brassicaformis (strain CCMP3155)</name>
    <dbReference type="NCBI Taxonomy" id="1169540"/>
    <lineage>
        <taxon>Eukaryota</taxon>
        <taxon>Sar</taxon>
        <taxon>Alveolata</taxon>
        <taxon>Colpodellida</taxon>
        <taxon>Vitrellaceae</taxon>
        <taxon>Vitrella</taxon>
    </lineage>
</organism>
<evidence type="ECO:0000259" key="2">
    <source>
        <dbReference type="Pfam" id="PF00646"/>
    </source>
</evidence>
<dbReference type="InParanoid" id="A0A0G4EX89"/>
<feature type="region of interest" description="Disordered" evidence="1">
    <location>
        <begin position="820"/>
        <end position="876"/>
    </location>
</feature>
<name>A0A0G4EX89_VITBC</name>
<dbReference type="VEuPathDB" id="CryptoDB:Vbra_13747"/>
<dbReference type="EMBL" id="CDMY01000333">
    <property type="protein sequence ID" value="CEM02710.1"/>
    <property type="molecule type" value="Genomic_DNA"/>
</dbReference>
<evidence type="ECO:0000256" key="1">
    <source>
        <dbReference type="SAM" id="MobiDB-lite"/>
    </source>
</evidence>
<dbReference type="AlphaFoldDB" id="A0A0G4EX89"/>
<gene>
    <name evidence="3" type="ORF">Vbra_13747</name>
</gene>
<dbReference type="PANTHER" id="PTHR39741:SF2">
    <property type="entry name" value="F-BOX DOMAIN-CONTAINING PROTEIN"/>
    <property type="match status" value="1"/>
</dbReference>
<dbReference type="OrthoDB" id="63379at2759"/>
<feature type="region of interest" description="Disordered" evidence="1">
    <location>
        <begin position="476"/>
        <end position="502"/>
    </location>
</feature>
<dbReference type="Proteomes" id="UP000041254">
    <property type="component" value="Unassembled WGS sequence"/>
</dbReference>
<dbReference type="InterPro" id="IPR001810">
    <property type="entry name" value="F-box_dom"/>
</dbReference>
<feature type="region of interest" description="Disordered" evidence="1">
    <location>
        <begin position="638"/>
        <end position="732"/>
    </location>
</feature>
<protein>
    <recommendedName>
        <fullName evidence="2">F-box domain-containing protein</fullName>
    </recommendedName>
</protein>
<dbReference type="Pfam" id="PF00646">
    <property type="entry name" value="F-box"/>
    <property type="match status" value="1"/>
</dbReference>
<feature type="compositionally biased region" description="Low complexity" evidence="1">
    <location>
        <begin position="304"/>
        <end position="316"/>
    </location>
</feature>
<evidence type="ECO:0000313" key="3">
    <source>
        <dbReference type="EMBL" id="CEM02710.1"/>
    </source>
</evidence>
<reference evidence="3 4" key="1">
    <citation type="submission" date="2014-11" db="EMBL/GenBank/DDBJ databases">
        <authorList>
            <person name="Zhu J."/>
            <person name="Qi W."/>
            <person name="Song R."/>
        </authorList>
    </citation>
    <scope>NUCLEOTIDE SEQUENCE [LARGE SCALE GENOMIC DNA]</scope>
</reference>
<feature type="compositionally biased region" description="Gly residues" evidence="1">
    <location>
        <begin position="378"/>
        <end position="388"/>
    </location>
</feature>
<dbReference type="CDD" id="cd09917">
    <property type="entry name" value="F-box_SF"/>
    <property type="match status" value="1"/>
</dbReference>
<dbReference type="InterPro" id="IPR055336">
    <property type="entry name" value="At4g00755-like"/>
</dbReference>
<keyword evidence="4" id="KW-1185">Reference proteome</keyword>
<feature type="region of interest" description="Disordered" evidence="1">
    <location>
        <begin position="302"/>
        <end position="333"/>
    </location>
</feature>
<proteinExistence type="predicted"/>
<feature type="region of interest" description="Disordered" evidence="1">
    <location>
        <begin position="373"/>
        <end position="409"/>
    </location>
</feature>
<dbReference type="PANTHER" id="PTHR39741">
    <property type="entry name" value="F-BOX DOMAIN CONTAINING PROTEIN, EXPRESSED"/>
    <property type="match status" value="1"/>
</dbReference>
<sequence length="1120" mass="123612">MSAAATSAQPLTDFPDELWCRLFAFLALVDLPAFIRSCRACRQRLRDLPVVYRFYLQNDSNQYRPHSAGLKHFLRGQRLALPPATPAPAAAAASSAASGGCGSDSSDGISWREVCKGMVAFARHGYSAKGINLVHEACGASSTDHESQAPRETVLPNRSFWSSVGSKTADSHDHITYKLIDACCVVTRIRIYVYQALFQKGRPTYGPRRVRVSVGTAPDRFHYTSDPITLDNTPALQKITLSPAVVLGGYVRLTLEGKQTTQPGDELWYVCLRHVAVVGLPVALLPNKALRHTLRHVYEQDMIQQQRQQQQQASSQDIGSRPPASLSSKQWHSLEEEAEAELEQYIESKGIDQATSGVRDALRLRYQQFREHFDGEQEGAGDGNGVGGPTASSEKGDASSPRGGKRSGRVWQGNYLNRMPLTWLRANRLGTGTLAWRDVFGRAFIEELKYRFLCRAAARYFEEGLGRLHKLIEDDGPLPSLAPEAPSSPPSSSDEEDKDGSRWMPFSRYRKKVFGRPPEPSEECPIVVPSSGAAAAASASASAATAAIGSSGSFPDVMDVEVVEQGEGRDRGQIVREYIDMFLDLTSMIGAYPVHEDSGRQPLPTRTVKAYRKLTKLFWQLEEAHPMESSYVLGVRQPLPRSPFAPPPAPTDTQNASPSSPSPPTQPSTRRKPLTRKRSPTASRPGSRRPEEGVNGEASSSAPSTSASAPAAAVSGQPMDSEGGGEDIGAIDANTSGVHPDVALYVMRCLCALELHQPGEAFHHPPWLPPKKRIDKYWPLLQPERRQPRPPSSRERPVSVFLEASTRRMRRLWAAGALGLEVDDTDQDSEPSKPSSPPRRREGDDMDISNDAGEDEGEDDPDDGFDEPEDAAGGRLRPHESILLVRFFQGLMETKARLYRMEEEAINAGLRRGPPGVPSLIRRGRGGLRRLPVFGRHLDLFDMNHPNANDIVRMLGTYRRLPSPGVELADELMRLGVGGGRARELYGEGHSMDRLVECAILSENLLPEVGLLINNYDRADLRHMFSATRQIENAQLQRGMEASPADFDVPPGLGLPDNHPFRLRWRYVNRLAIAFVSQLGIMQMADMREIMDTPVGTVLPSSRNRPLFTFAWPKWSLDDF</sequence>
<feature type="compositionally biased region" description="Low complexity" evidence="1">
    <location>
        <begin position="698"/>
        <end position="715"/>
    </location>
</feature>
<evidence type="ECO:0000313" key="4">
    <source>
        <dbReference type="Proteomes" id="UP000041254"/>
    </source>
</evidence>
<feature type="compositionally biased region" description="Acidic residues" evidence="1">
    <location>
        <begin position="844"/>
        <end position="870"/>
    </location>
</feature>
<dbReference type="STRING" id="1169540.A0A0G4EX89"/>
<feature type="domain" description="F-box" evidence="2">
    <location>
        <begin position="11"/>
        <end position="49"/>
    </location>
</feature>
<feature type="compositionally biased region" description="Pro residues" evidence="1">
    <location>
        <begin position="640"/>
        <end position="650"/>
    </location>
</feature>
<feature type="compositionally biased region" description="Basic residues" evidence="1">
    <location>
        <begin position="669"/>
        <end position="679"/>
    </location>
</feature>